<sequence length="232" mass="27437">MMERVKDAIIQCHDNTLFPYDRIWEIFNERRNDIIHPIHAVAAFLNPAYMCSEKFKENVELTNGINFALEHLVDEEEKEAFINQVQLYRMKVSNLFTAQAIIMLKTSHPHIWWEFCGNHLPVLQKYAIRILSQPCGSSVCKRYQLGPKYGDDNAFMVNIIIMERHKVLETQMLEAINLDKLDELSYNVKYQHIVQEEWDERRFESPLFNLTESHVDDMINSATCSWLDTWHS</sequence>
<dbReference type="AlphaFoldDB" id="A0A7N2R311"/>
<dbReference type="Gramene" id="QL04p037195:mrna">
    <property type="protein sequence ID" value="QL04p037195:mrna"/>
    <property type="gene ID" value="QL04p037195"/>
</dbReference>
<reference evidence="1" key="2">
    <citation type="submission" date="2021-01" db="UniProtKB">
        <authorList>
            <consortium name="EnsemblPlants"/>
        </authorList>
    </citation>
    <scope>IDENTIFICATION</scope>
</reference>
<dbReference type="InterPro" id="IPR012337">
    <property type="entry name" value="RNaseH-like_sf"/>
</dbReference>
<evidence type="ECO:0000313" key="1">
    <source>
        <dbReference type="EnsemblPlants" id="QL04p037195:mrna"/>
    </source>
</evidence>
<dbReference type="EMBL" id="LRBV02000004">
    <property type="status" value="NOT_ANNOTATED_CDS"/>
    <property type="molecule type" value="Genomic_DNA"/>
</dbReference>
<reference evidence="1 2" key="1">
    <citation type="journal article" date="2016" name="G3 (Bethesda)">
        <title>First Draft Assembly and Annotation of the Genome of a California Endemic Oak Quercus lobata Nee (Fagaceae).</title>
        <authorList>
            <person name="Sork V.L."/>
            <person name="Fitz-Gibbon S.T."/>
            <person name="Puiu D."/>
            <person name="Crepeau M."/>
            <person name="Gugger P.F."/>
            <person name="Sherman R."/>
            <person name="Stevens K."/>
            <person name="Langley C.H."/>
            <person name="Pellegrini M."/>
            <person name="Salzberg S.L."/>
        </authorList>
    </citation>
    <scope>NUCLEOTIDE SEQUENCE [LARGE SCALE GENOMIC DNA]</scope>
    <source>
        <strain evidence="1 2">cv. SW786</strain>
    </source>
</reference>
<name>A0A7N2R311_QUELO</name>
<keyword evidence="2" id="KW-1185">Reference proteome</keyword>
<evidence type="ECO:0008006" key="3">
    <source>
        <dbReference type="Google" id="ProtNLM"/>
    </source>
</evidence>
<dbReference type="Proteomes" id="UP000594261">
    <property type="component" value="Chromosome 4"/>
</dbReference>
<accession>A0A7N2R311</accession>
<proteinExistence type="predicted"/>
<evidence type="ECO:0000313" key="2">
    <source>
        <dbReference type="Proteomes" id="UP000594261"/>
    </source>
</evidence>
<dbReference type="SUPFAM" id="SSF53098">
    <property type="entry name" value="Ribonuclease H-like"/>
    <property type="match status" value="1"/>
</dbReference>
<protein>
    <recommendedName>
        <fullName evidence="3">HAT C-terminal dimerisation domain-containing protein</fullName>
    </recommendedName>
</protein>
<dbReference type="InParanoid" id="A0A7N2R311"/>
<dbReference type="EnsemblPlants" id="QL04p037195:mrna">
    <property type="protein sequence ID" value="QL04p037195:mrna"/>
    <property type="gene ID" value="QL04p037195"/>
</dbReference>
<organism evidence="1 2">
    <name type="scientific">Quercus lobata</name>
    <name type="common">Valley oak</name>
    <dbReference type="NCBI Taxonomy" id="97700"/>
    <lineage>
        <taxon>Eukaryota</taxon>
        <taxon>Viridiplantae</taxon>
        <taxon>Streptophyta</taxon>
        <taxon>Embryophyta</taxon>
        <taxon>Tracheophyta</taxon>
        <taxon>Spermatophyta</taxon>
        <taxon>Magnoliopsida</taxon>
        <taxon>eudicotyledons</taxon>
        <taxon>Gunneridae</taxon>
        <taxon>Pentapetalae</taxon>
        <taxon>rosids</taxon>
        <taxon>fabids</taxon>
        <taxon>Fagales</taxon>
        <taxon>Fagaceae</taxon>
        <taxon>Quercus</taxon>
    </lineage>
</organism>